<name>A0A2H1VY92_SPOFR</name>
<organism evidence="1">
    <name type="scientific">Spodoptera frugiperda</name>
    <name type="common">Fall armyworm</name>
    <dbReference type="NCBI Taxonomy" id="7108"/>
    <lineage>
        <taxon>Eukaryota</taxon>
        <taxon>Metazoa</taxon>
        <taxon>Ecdysozoa</taxon>
        <taxon>Arthropoda</taxon>
        <taxon>Hexapoda</taxon>
        <taxon>Insecta</taxon>
        <taxon>Pterygota</taxon>
        <taxon>Neoptera</taxon>
        <taxon>Endopterygota</taxon>
        <taxon>Lepidoptera</taxon>
        <taxon>Glossata</taxon>
        <taxon>Ditrysia</taxon>
        <taxon>Noctuoidea</taxon>
        <taxon>Noctuidae</taxon>
        <taxon>Amphipyrinae</taxon>
        <taxon>Spodoptera</taxon>
    </lineage>
</organism>
<dbReference type="EMBL" id="ODYU01005194">
    <property type="protein sequence ID" value="SOQ45811.1"/>
    <property type="molecule type" value="Genomic_DNA"/>
</dbReference>
<protein>
    <submittedName>
        <fullName evidence="1">SFRICE_024879</fullName>
    </submittedName>
</protein>
<reference evidence="1" key="1">
    <citation type="submission" date="2016-07" db="EMBL/GenBank/DDBJ databases">
        <authorList>
            <person name="Bretaudeau A."/>
        </authorList>
    </citation>
    <scope>NUCLEOTIDE SEQUENCE</scope>
    <source>
        <strain evidence="1">Rice</strain>
        <tissue evidence="1">Whole body</tissue>
    </source>
</reference>
<accession>A0A2H1VY92</accession>
<dbReference type="AlphaFoldDB" id="A0A2H1VY92"/>
<proteinExistence type="predicted"/>
<evidence type="ECO:0000313" key="1">
    <source>
        <dbReference type="EMBL" id="SOQ45811.1"/>
    </source>
</evidence>
<gene>
    <name evidence="1" type="ORF">SFRICE_024879</name>
</gene>
<sequence length="159" mass="17458">MLSAYSPTLEAHTHEQHSETHDAAIVALLYVPVWLCMANIRRILHITVAGQSPRLDVLHLDCAGDLGVVKRVDVPSIFSQNLKQSRHISFHLAANKSHFGADIKRTLTSREILRLLRAIVRRLRACTSRAMRHCLVGPVVASATARQGVSSSIPGSGKE</sequence>